<dbReference type="Pfam" id="PF19516">
    <property type="entry name" value="DUF6049"/>
    <property type="match status" value="1"/>
</dbReference>
<sequence length="713" mass="75673">MINKAALLAVLTTTLLSTAAVVFPATANAQTTTVSRQSPQLVVEAISPDVPREPTSEIKISGSFTNPGTEALTNLRIRMRYSSQPFAQRADMASYLSGQAFQPVTWTQSSVPQVAPSAKVPWEFPTTAQQLGLSRFGVYPVMVEVLDPLGQQLAVQRTFVTYLPKGTKVPRTRLAMVLPIIDQPRRADDRIFVNDGLSASMAEGKRLGNLLKIAQDTASAKGLTWVVDPALLDDARALSKAHTVRTEEAGESHPADATAAKWLGELRTALAEPPVVATPYADPDVAALAHNGVDDITSTGIKAAGTVAKEILGRDVRTDVNWPANGLLDYDGLDLLATGGVRTVLLNAPNLPPAIPSATTPDASATVESVSGPVTALVADTALSEVIGADTSVPGAALLNRQRFIAETAMIGSEPVTTSRTVIGAPPRRWNPDPAYVTDLTKTAATLPWLAPATLDAIKKGKGVPTARTDLTYTDQDRRKELGRPYVSSVRRVAARADLTSTVTTGQDANVFDLALLRLTSSAWRDRAETATPYVKQVGTAVDERIGKISITGTEQTQVRTLAGKNGEVPITVHNGLGPDVDGNEVEVKLEVTSDQPNLLKIEPYEAQDDPIVIRGGQNRTIRVPMTATTTTGGQTTVTVQLTTEDGRKYGRPVELTVRTTGYTGIALVIVGAALLVMLAAVIMRVLRRRGTRRAAAASVPPRRASAPAGTES</sequence>
<feature type="signal peptide" evidence="3">
    <location>
        <begin position="1"/>
        <end position="19"/>
    </location>
</feature>
<evidence type="ECO:0000256" key="3">
    <source>
        <dbReference type="SAM" id="SignalP"/>
    </source>
</evidence>
<gene>
    <name evidence="4" type="ORF">J2S55_003361</name>
</gene>
<feature type="transmembrane region" description="Helical" evidence="2">
    <location>
        <begin position="662"/>
        <end position="684"/>
    </location>
</feature>
<feature type="compositionally biased region" description="Low complexity" evidence="1">
    <location>
        <begin position="694"/>
        <end position="713"/>
    </location>
</feature>
<evidence type="ECO:0008006" key="6">
    <source>
        <dbReference type="Google" id="ProtNLM"/>
    </source>
</evidence>
<evidence type="ECO:0000313" key="4">
    <source>
        <dbReference type="EMBL" id="MDP9864095.1"/>
    </source>
</evidence>
<evidence type="ECO:0000313" key="5">
    <source>
        <dbReference type="Proteomes" id="UP001230426"/>
    </source>
</evidence>
<dbReference type="RefSeq" id="WP_306861565.1">
    <property type="nucleotide sequence ID" value="NZ_JAUSRB010000002.1"/>
</dbReference>
<keyword evidence="5" id="KW-1185">Reference proteome</keyword>
<dbReference type="InterPro" id="IPR046112">
    <property type="entry name" value="DUF6049"/>
</dbReference>
<comment type="caution">
    <text evidence="4">The sequence shown here is derived from an EMBL/GenBank/DDBJ whole genome shotgun (WGS) entry which is preliminary data.</text>
</comment>
<dbReference type="Proteomes" id="UP001230426">
    <property type="component" value="Unassembled WGS sequence"/>
</dbReference>
<protein>
    <recommendedName>
        <fullName evidence="6">Glycoprotein</fullName>
    </recommendedName>
</protein>
<feature type="region of interest" description="Disordered" evidence="1">
    <location>
        <begin position="693"/>
        <end position="713"/>
    </location>
</feature>
<keyword evidence="2" id="KW-1133">Transmembrane helix</keyword>
<keyword evidence="3" id="KW-0732">Signal</keyword>
<reference evidence="4 5" key="1">
    <citation type="submission" date="2023-07" db="EMBL/GenBank/DDBJ databases">
        <title>Sequencing the genomes of 1000 actinobacteria strains.</title>
        <authorList>
            <person name="Klenk H.-P."/>
        </authorList>
    </citation>
    <scope>NUCLEOTIDE SEQUENCE [LARGE SCALE GENOMIC DNA]</scope>
    <source>
        <strain evidence="4 5">DSM 44109</strain>
    </source>
</reference>
<evidence type="ECO:0000256" key="1">
    <source>
        <dbReference type="SAM" id="MobiDB-lite"/>
    </source>
</evidence>
<evidence type="ECO:0000256" key="2">
    <source>
        <dbReference type="SAM" id="Phobius"/>
    </source>
</evidence>
<feature type="chain" id="PRO_5045094981" description="Glycoprotein" evidence="3">
    <location>
        <begin position="20"/>
        <end position="713"/>
    </location>
</feature>
<organism evidence="4 5">
    <name type="scientific">Streptosporangium brasiliense</name>
    <dbReference type="NCBI Taxonomy" id="47480"/>
    <lineage>
        <taxon>Bacteria</taxon>
        <taxon>Bacillati</taxon>
        <taxon>Actinomycetota</taxon>
        <taxon>Actinomycetes</taxon>
        <taxon>Streptosporangiales</taxon>
        <taxon>Streptosporangiaceae</taxon>
        <taxon>Streptosporangium</taxon>
    </lineage>
</organism>
<keyword evidence="2" id="KW-0472">Membrane</keyword>
<accession>A0ABT9R6S4</accession>
<keyword evidence="2" id="KW-0812">Transmembrane</keyword>
<proteinExistence type="predicted"/>
<name>A0ABT9R6S4_9ACTN</name>
<dbReference type="EMBL" id="JAUSRB010000002">
    <property type="protein sequence ID" value="MDP9864095.1"/>
    <property type="molecule type" value="Genomic_DNA"/>
</dbReference>